<feature type="signal peptide" evidence="2">
    <location>
        <begin position="1"/>
        <end position="22"/>
    </location>
</feature>
<sequence>MKKSLTVWLMLLVLSLSVTVRAQTKAVKQAPAKTPAKKPAARPAITPAADRSNSEKLPQKTTPAPPPPPPAPAPPTATARPTRSYAKKSGGSGGYGYQKGDNLLNIGVGLSSYYYGNPIGISYEAGIDKDFSVGAQLDYNAGNYGNYYYNSSRWRYTATYLGVRGSFHVNRLLKLNTQKVDLYAGIGVGYRSFRWNDSSYGYGYDYRSGLFLNYFIGGKYYFTNKVGAFLELGYTGLSSARVGISVKF</sequence>
<comment type="caution">
    <text evidence="3">The sequence shown here is derived from an EMBL/GenBank/DDBJ whole genome shotgun (WGS) entry which is preliminary data.</text>
</comment>
<feature type="compositionally biased region" description="Pro residues" evidence="1">
    <location>
        <begin position="63"/>
        <end position="75"/>
    </location>
</feature>
<proteinExistence type="predicted"/>
<keyword evidence="4" id="KW-1185">Reference proteome</keyword>
<dbReference type="Proteomes" id="UP000274271">
    <property type="component" value="Unassembled WGS sequence"/>
</dbReference>
<keyword evidence="2" id="KW-0732">Signal</keyword>
<dbReference type="RefSeq" id="WP_124910338.1">
    <property type="nucleotide sequence ID" value="NZ_RQJP01000007.1"/>
</dbReference>
<evidence type="ECO:0000256" key="2">
    <source>
        <dbReference type="SAM" id="SignalP"/>
    </source>
</evidence>
<dbReference type="SUPFAM" id="SSF56925">
    <property type="entry name" value="OMPA-like"/>
    <property type="match status" value="1"/>
</dbReference>
<evidence type="ECO:0000313" key="3">
    <source>
        <dbReference type="EMBL" id="RRB10325.1"/>
    </source>
</evidence>
<dbReference type="InterPro" id="IPR011250">
    <property type="entry name" value="OMP/PagP_B-barrel"/>
</dbReference>
<name>A0A3P1CAN9_9BACT</name>
<accession>A0A3P1CAN9</accession>
<evidence type="ECO:0000256" key="1">
    <source>
        <dbReference type="SAM" id="MobiDB-lite"/>
    </source>
</evidence>
<dbReference type="EMBL" id="RQJP01000007">
    <property type="protein sequence ID" value="RRB10325.1"/>
    <property type="molecule type" value="Genomic_DNA"/>
</dbReference>
<gene>
    <name evidence="3" type="ORF">EHT87_29300</name>
</gene>
<feature type="region of interest" description="Disordered" evidence="1">
    <location>
        <begin position="26"/>
        <end position="93"/>
    </location>
</feature>
<feature type="chain" id="PRO_5018295880" description="Outer membrane protein beta-barrel domain-containing protein" evidence="2">
    <location>
        <begin position="23"/>
        <end position="248"/>
    </location>
</feature>
<dbReference type="OrthoDB" id="658990at2"/>
<evidence type="ECO:0008006" key="5">
    <source>
        <dbReference type="Google" id="ProtNLM"/>
    </source>
</evidence>
<protein>
    <recommendedName>
        <fullName evidence="5">Outer membrane protein beta-barrel domain-containing protein</fullName>
    </recommendedName>
</protein>
<evidence type="ECO:0000313" key="4">
    <source>
        <dbReference type="Proteomes" id="UP000274271"/>
    </source>
</evidence>
<reference evidence="3 4" key="1">
    <citation type="submission" date="2018-11" db="EMBL/GenBank/DDBJ databases">
        <authorList>
            <person name="Zhou Z."/>
            <person name="Wang G."/>
        </authorList>
    </citation>
    <scope>NUCLEOTIDE SEQUENCE [LARGE SCALE GENOMIC DNA]</scope>
    <source>
        <strain evidence="3 4">KCTC42998</strain>
    </source>
</reference>
<organism evidence="3 4">
    <name type="scientific">Larkinella knui</name>
    <dbReference type="NCBI Taxonomy" id="2025310"/>
    <lineage>
        <taxon>Bacteria</taxon>
        <taxon>Pseudomonadati</taxon>
        <taxon>Bacteroidota</taxon>
        <taxon>Cytophagia</taxon>
        <taxon>Cytophagales</taxon>
        <taxon>Spirosomataceae</taxon>
        <taxon>Larkinella</taxon>
    </lineage>
</organism>
<feature type="compositionally biased region" description="Low complexity" evidence="1">
    <location>
        <begin position="76"/>
        <end position="89"/>
    </location>
</feature>
<dbReference type="AlphaFoldDB" id="A0A3P1CAN9"/>